<gene>
    <name evidence="3" type="ORF">DFR58_1185</name>
</gene>
<proteinExistence type="predicted"/>
<dbReference type="Gene3D" id="3.30.450.20">
    <property type="entry name" value="PAS domain"/>
    <property type="match status" value="1"/>
</dbReference>
<dbReference type="Proteomes" id="UP000253034">
    <property type="component" value="Unassembled WGS sequence"/>
</dbReference>
<organism evidence="3 4">
    <name type="scientific">Anaerobacterium chartisolvens</name>
    <dbReference type="NCBI Taxonomy" id="1297424"/>
    <lineage>
        <taxon>Bacteria</taxon>
        <taxon>Bacillati</taxon>
        <taxon>Bacillota</taxon>
        <taxon>Clostridia</taxon>
        <taxon>Eubacteriales</taxon>
        <taxon>Oscillospiraceae</taxon>
        <taxon>Anaerobacterium</taxon>
    </lineage>
</organism>
<dbReference type="InterPro" id="IPR035965">
    <property type="entry name" value="PAS-like_dom_sf"/>
</dbReference>
<dbReference type="AlphaFoldDB" id="A0A369AXZ1"/>
<dbReference type="InterPro" id="IPR000700">
    <property type="entry name" value="PAS-assoc_C"/>
</dbReference>
<dbReference type="InterPro" id="IPR001932">
    <property type="entry name" value="PPM-type_phosphatase-like_dom"/>
</dbReference>
<dbReference type="EMBL" id="QPJT01000018">
    <property type="protein sequence ID" value="RCX13188.1"/>
    <property type="molecule type" value="Genomic_DNA"/>
</dbReference>
<dbReference type="PROSITE" id="PS50113">
    <property type="entry name" value="PAC"/>
    <property type="match status" value="1"/>
</dbReference>
<dbReference type="SUPFAM" id="SSF55785">
    <property type="entry name" value="PYP-like sensor domain (PAS domain)"/>
    <property type="match status" value="1"/>
</dbReference>
<dbReference type="SMART" id="SM00331">
    <property type="entry name" value="PP2C_SIG"/>
    <property type="match status" value="1"/>
</dbReference>
<comment type="caution">
    <text evidence="3">The sequence shown here is derived from an EMBL/GenBank/DDBJ whole genome shotgun (WGS) entry which is preliminary data.</text>
</comment>
<dbReference type="Pfam" id="PF13426">
    <property type="entry name" value="PAS_9"/>
    <property type="match status" value="1"/>
</dbReference>
<name>A0A369AXZ1_9FIRM</name>
<evidence type="ECO:0000313" key="3">
    <source>
        <dbReference type="EMBL" id="RCX13188.1"/>
    </source>
</evidence>
<dbReference type="NCBIfam" id="TIGR00229">
    <property type="entry name" value="sensory_box"/>
    <property type="match status" value="1"/>
</dbReference>
<evidence type="ECO:0000256" key="1">
    <source>
        <dbReference type="ARBA" id="ARBA00022801"/>
    </source>
</evidence>
<accession>A0A369AXZ1</accession>
<dbReference type="SUPFAM" id="SSF81606">
    <property type="entry name" value="PP2C-like"/>
    <property type="match status" value="1"/>
</dbReference>
<evidence type="ECO:0000259" key="2">
    <source>
        <dbReference type="PROSITE" id="PS50113"/>
    </source>
</evidence>
<sequence length="367" mass="41600">MEENNENSSFIEDIINGMFDWVRVIDRQDNIVYINNSMAKAFPPSIKGKKCYAALGRTEPCNNCISRQTVFEGNPHEKEEIINGKTFSVMSSPVKNRKGQIVYVVEVLRDITQMKQLQREIIEQNHKLQSNLSMAKRLQCSLLPKGLPENKIDFSFIYKPCEDLGGDFLDIFSIDEDRIGIYIADVSGHGVPASMLTVFLRSAINKKLLSPAQALEQLYMEFNNSRFDHDLYITVFYAVIDLKQQKLIFSNAGHNVCPVLFNTGRFEILRSSGIPISNWLKNPGYCDNTINLIPGDRIFFYTDGIVELRNSSNEQYGEKRLLDILLGDNTGISDSLNRIVESACEFADIGNTLQIPDDITMALLEIK</sequence>
<dbReference type="Pfam" id="PF07228">
    <property type="entry name" value="SpoIIE"/>
    <property type="match status" value="1"/>
</dbReference>
<dbReference type="GO" id="GO:0016791">
    <property type="term" value="F:phosphatase activity"/>
    <property type="evidence" value="ECO:0007669"/>
    <property type="project" value="TreeGrafter"/>
</dbReference>
<evidence type="ECO:0000313" key="4">
    <source>
        <dbReference type="Proteomes" id="UP000253034"/>
    </source>
</evidence>
<dbReference type="InterPro" id="IPR000014">
    <property type="entry name" value="PAS"/>
</dbReference>
<reference evidence="3 4" key="1">
    <citation type="submission" date="2018-07" db="EMBL/GenBank/DDBJ databases">
        <title>Genomic Encyclopedia of Type Strains, Phase IV (KMG-IV): sequencing the most valuable type-strain genomes for metagenomic binning, comparative biology and taxonomic classification.</title>
        <authorList>
            <person name="Goeker M."/>
        </authorList>
    </citation>
    <scope>NUCLEOTIDE SEQUENCE [LARGE SCALE GENOMIC DNA]</scope>
    <source>
        <strain evidence="3 4">DSM 27016</strain>
    </source>
</reference>
<dbReference type="PANTHER" id="PTHR43156:SF2">
    <property type="entry name" value="STAGE II SPORULATION PROTEIN E"/>
    <property type="match status" value="1"/>
</dbReference>
<keyword evidence="1" id="KW-0378">Hydrolase</keyword>
<dbReference type="InterPro" id="IPR036457">
    <property type="entry name" value="PPM-type-like_dom_sf"/>
</dbReference>
<feature type="domain" description="PAC" evidence="2">
    <location>
        <begin position="72"/>
        <end position="123"/>
    </location>
</feature>
<keyword evidence="4" id="KW-1185">Reference proteome</keyword>
<protein>
    <submittedName>
        <fullName evidence="3">Sigma-B regulation protein RsbU (Phosphoserine phosphatase)</fullName>
    </submittedName>
</protein>
<dbReference type="PANTHER" id="PTHR43156">
    <property type="entry name" value="STAGE II SPORULATION PROTEIN E-RELATED"/>
    <property type="match status" value="1"/>
</dbReference>
<dbReference type="RefSeq" id="WP_170138170.1">
    <property type="nucleotide sequence ID" value="NZ_QPJT01000018.1"/>
</dbReference>
<dbReference type="Gene3D" id="3.60.40.10">
    <property type="entry name" value="PPM-type phosphatase domain"/>
    <property type="match status" value="1"/>
</dbReference>
<dbReference type="InterPro" id="IPR052016">
    <property type="entry name" value="Bact_Sigma-Reg"/>
</dbReference>